<organism evidence="3 4">
    <name type="scientific">Nannocystis exedens</name>
    <dbReference type="NCBI Taxonomy" id="54"/>
    <lineage>
        <taxon>Bacteria</taxon>
        <taxon>Pseudomonadati</taxon>
        <taxon>Myxococcota</taxon>
        <taxon>Polyangia</taxon>
        <taxon>Nannocystales</taxon>
        <taxon>Nannocystaceae</taxon>
        <taxon>Nannocystis</taxon>
    </lineage>
</organism>
<protein>
    <submittedName>
        <fullName evidence="3">CheW-like domain-containing protein</fullName>
    </submittedName>
</protein>
<dbReference type="Pfam" id="PF01584">
    <property type="entry name" value="CheW"/>
    <property type="match status" value="1"/>
</dbReference>
<feature type="compositionally biased region" description="Basic and acidic residues" evidence="1">
    <location>
        <begin position="152"/>
        <end position="168"/>
    </location>
</feature>
<sequence>MTDVRDGRDGRTAAGEEDLKVAGFYVGPGLYGIEIMRIKEVIQARPYPIRPVPYAPEIVEGVIQLRGVVIPVVDLRRRFKVPIDPAIDHLNKLIIVSVAGRIAGLKVDRVLGELRVPAGGLRPAPSMLRPELDRSADGNIFSGVSRAHRHRDRSEGRRQPLIGPDRRAQSPTSAAGQPAPAEDRHAGEDMVFVINLDALLRTGGR</sequence>
<dbReference type="InterPro" id="IPR002545">
    <property type="entry name" value="CheW-lke_dom"/>
</dbReference>
<dbReference type="PANTHER" id="PTHR22617">
    <property type="entry name" value="CHEMOTAXIS SENSOR HISTIDINE KINASE-RELATED"/>
    <property type="match status" value="1"/>
</dbReference>
<dbReference type="PROSITE" id="PS50851">
    <property type="entry name" value="CHEW"/>
    <property type="match status" value="1"/>
</dbReference>
<dbReference type="EMBL" id="FOMX01000002">
    <property type="protein sequence ID" value="SFD53765.1"/>
    <property type="molecule type" value="Genomic_DNA"/>
</dbReference>
<dbReference type="RefSeq" id="WP_096334271.1">
    <property type="nucleotide sequence ID" value="NZ_FOMX01000002.1"/>
</dbReference>
<gene>
    <name evidence="3" type="ORF">SAMN02745121_00495</name>
</gene>
<evidence type="ECO:0000256" key="1">
    <source>
        <dbReference type="SAM" id="MobiDB-lite"/>
    </source>
</evidence>
<dbReference type="Proteomes" id="UP000199400">
    <property type="component" value="Unassembled WGS sequence"/>
</dbReference>
<dbReference type="GO" id="GO:0006935">
    <property type="term" value="P:chemotaxis"/>
    <property type="evidence" value="ECO:0007669"/>
    <property type="project" value="InterPro"/>
</dbReference>
<evidence type="ECO:0000259" key="2">
    <source>
        <dbReference type="PROSITE" id="PS50851"/>
    </source>
</evidence>
<dbReference type="InterPro" id="IPR039315">
    <property type="entry name" value="CheW"/>
</dbReference>
<dbReference type="InterPro" id="IPR036061">
    <property type="entry name" value="CheW-like_dom_sf"/>
</dbReference>
<proteinExistence type="predicted"/>
<keyword evidence="4" id="KW-1185">Reference proteome</keyword>
<dbReference type="AlphaFoldDB" id="A0A1I1T4X0"/>
<dbReference type="GO" id="GO:0005829">
    <property type="term" value="C:cytosol"/>
    <property type="evidence" value="ECO:0007669"/>
    <property type="project" value="TreeGrafter"/>
</dbReference>
<dbReference type="Gene3D" id="2.30.30.40">
    <property type="entry name" value="SH3 Domains"/>
    <property type="match status" value="1"/>
</dbReference>
<feature type="domain" description="CheW-like" evidence="2">
    <location>
        <begin position="18"/>
        <end position="173"/>
    </location>
</feature>
<dbReference type="PANTHER" id="PTHR22617:SF23">
    <property type="entry name" value="CHEMOTAXIS PROTEIN CHEW"/>
    <property type="match status" value="1"/>
</dbReference>
<feature type="region of interest" description="Disordered" evidence="1">
    <location>
        <begin position="125"/>
        <end position="186"/>
    </location>
</feature>
<name>A0A1I1T4X0_9BACT</name>
<reference evidence="4" key="1">
    <citation type="submission" date="2016-10" db="EMBL/GenBank/DDBJ databases">
        <authorList>
            <person name="Varghese N."/>
            <person name="Submissions S."/>
        </authorList>
    </citation>
    <scope>NUCLEOTIDE SEQUENCE [LARGE SCALE GENOMIC DNA]</scope>
    <source>
        <strain evidence="4">ATCC 25963</strain>
    </source>
</reference>
<dbReference type="Gene3D" id="2.40.50.180">
    <property type="entry name" value="CheA-289, Domain 4"/>
    <property type="match status" value="1"/>
</dbReference>
<dbReference type="SUPFAM" id="SSF50341">
    <property type="entry name" value="CheW-like"/>
    <property type="match status" value="1"/>
</dbReference>
<evidence type="ECO:0000313" key="4">
    <source>
        <dbReference type="Proteomes" id="UP000199400"/>
    </source>
</evidence>
<evidence type="ECO:0000313" key="3">
    <source>
        <dbReference type="EMBL" id="SFD53765.1"/>
    </source>
</evidence>
<dbReference type="OrthoDB" id="9790406at2"/>
<dbReference type="STRING" id="54.SAMN02745121_00495"/>
<dbReference type="GO" id="GO:0007165">
    <property type="term" value="P:signal transduction"/>
    <property type="evidence" value="ECO:0007669"/>
    <property type="project" value="InterPro"/>
</dbReference>
<dbReference type="SMART" id="SM00260">
    <property type="entry name" value="CheW"/>
    <property type="match status" value="1"/>
</dbReference>
<accession>A0A1I1T4X0</accession>